<dbReference type="InterPro" id="IPR001041">
    <property type="entry name" value="2Fe-2S_ferredoxin-type"/>
</dbReference>
<gene>
    <name evidence="11" type="ORF">LCGC14_2997890</name>
</gene>
<dbReference type="GO" id="GO:0046872">
    <property type="term" value="F:metal ion binding"/>
    <property type="evidence" value="ECO:0007669"/>
    <property type="project" value="UniProtKB-KW"/>
</dbReference>
<keyword evidence="4" id="KW-0479">Metal-binding</keyword>
<dbReference type="PROSITE" id="PS51384">
    <property type="entry name" value="FAD_FR"/>
    <property type="match status" value="1"/>
</dbReference>
<dbReference type="InterPro" id="IPR006058">
    <property type="entry name" value="2Fe2S_fd_BS"/>
</dbReference>
<dbReference type="CDD" id="cd00207">
    <property type="entry name" value="fer2"/>
    <property type="match status" value="1"/>
</dbReference>
<dbReference type="InterPro" id="IPR050415">
    <property type="entry name" value="MRET"/>
</dbReference>
<organism evidence="11">
    <name type="scientific">marine sediment metagenome</name>
    <dbReference type="NCBI Taxonomy" id="412755"/>
    <lineage>
        <taxon>unclassified sequences</taxon>
        <taxon>metagenomes</taxon>
        <taxon>ecological metagenomes</taxon>
    </lineage>
</organism>
<dbReference type="SUPFAM" id="SSF52343">
    <property type="entry name" value="Ferredoxin reductase-like, C-terminal NADP-linked domain"/>
    <property type="match status" value="1"/>
</dbReference>
<dbReference type="InterPro" id="IPR017938">
    <property type="entry name" value="Riboflavin_synthase-like_b-brl"/>
</dbReference>
<dbReference type="SUPFAM" id="SSF63380">
    <property type="entry name" value="Riboflavin synthase domain-like"/>
    <property type="match status" value="1"/>
</dbReference>
<name>A0A0F8X1W4_9ZZZZ</name>
<keyword evidence="7" id="KW-0408">Iron</keyword>
<dbReference type="PANTHER" id="PTHR47354">
    <property type="entry name" value="NADH OXIDOREDUCTASE HCR"/>
    <property type="match status" value="1"/>
</dbReference>
<dbReference type="Gene3D" id="2.40.30.10">
    <property type="entry name" value="Translation factors"/>
    <property type="match status" value="1"/>
</dbReference>
<dbReference type="AlphaFoldDB" id="A0A0F8X1W4"/>
<evidence type="ECO:0000259" key="10">
    <source>
        <dbReference type="PROSITE" id="PS51384"/>
    </source>
</evidence>
<evidence type="ECO:0000256" key="7">
    <source>
        <dbReference type="ARBA" id="ARBA00023004"/>
    </source>
</evidence>
<dbReference type="Gene3D" id="3.10.20.30">
    <property type="match status" value="1"/>
</dbReference>
<keyword evidence="2" id="KW-0285">Flavoprotein</keyword>
<dbReference type="InterPro" id="IPR012675">
    <property type="entry name" value="Beta-grasp_dom_sf"/>
</dbReference>
<reference evidence="11" key="1">
    <citation type="journal article" date="2015" name="Nature">
        <title>Complex archaea that bridge the gap between prokaryotes and eukaryotes.</title>
        <authorList>
            <person name="Spang A."/>
            <person name="Saw J.H."/>
            <person name="Jorgensen S.L."/>
            <person name="Zaremba-Niedzwiedzka K."/>
            <person name="Martijn J."/>
            <person name="Lind A.E."/>
            <person name="van Eijk R."/>
            <person name="Schleper C."/>
            <person name="Guy L."/>
            <person name="Ettema T.J."/>
        </authorList>
    </citation>
    <scope>NUCLEOTIDE SEQUENCE</scope>
</reference>
<evidence type="ECO:0000256" key="1">
    <source>
        <dbReference type="ARBA" id="ARBA00001974"/>
    </source>
</evidence>
<dbReference type="EMBL" id="LAZR01061683">
    <property type="protein sequence ID" value="KKK63082.1"/>
    <property type="molecule type" value="Genomic_DNA"/>
</dbReference>
<proteinExistence type="predicted"/>
<keyword evidence="6" id="KW-0560">Oxidoreductase</keyword>
<feature type="domain" description="FAD-binding FR-type" evidence="10">
    <location>
        <begin position="14"/>
        <end position="118"/>
    </location>
</feature>
<dbReference type="Gene3D" id="3.40.50.80">
    <property type="entry name" value="Nucleotide-binding domain of ferredoxin-NADP reductase (FNR) module"/>
    <property type="match status" value="1"/>
</dbReference>
<dbReference type="InterPro" id="IPR036010">
    <property type="entry name" value="2Fe-2S_ferredoxin-like_sf"/>
</dbReference>
<dbReference type="PRINTS" id="PR00406">
    <property type="entry name" value="CYTB5RDTASE"/>
</dbReference>
<sequence length="332" mass="37254">MCASYFCMKIEIMADFNPLTIQNIIRETQQAVSITFGVPEELQKQYTFKAGQYITLKTEINGEEVRRSYSLCSTAKSGLLKVTVKEVEGGTFSVMANNKFTVGQSLMVHPPEGRFVFEPVPSAKNDYAAFAAGSGITPIMSIMKTVLEEEPKSHFVLVYGNKSIEETIYHKELLELQLNYGERLDVEFVYSRTQEPESHFGRIERSTVNYVVKNKFKDYDFDRFYLCGPEQMINMVSEVLTESGMTKDNILFELFSSDDEGDVNAALDGKSKIKVIVDDEEFDFDMPQDEIILDAALDQGIDAPHSCQGGICASCIARITSGSATMRKNQIL</sequence>
<evidence type="ECO:0000256" key="3">
    <source>
        <dbReference type="ARBA" id="ARBA00022714"/>
    </source>
</evidence>
<evidence type="ECO:0008006" key="12">
    <source>
        <dbReference type="Google" id="ProtNLM"/>
    </source>
</evidence>
<dbReference type="InterPro" id="IPR008333">
    <property type="entry name" value="Cbr1-like_FAD-bd_dom"/>
</dbReference>
<evidence type="ECO:0000313" key="11">
    <source>
        <dbReference type="EMBL" id="KKK63082.1"/>
    </source>
</evidence>
<dbReference type="PANTHER" id="PTHR47354:SF8">
    <property type="entry name" value="1,2-PHENYLACETYL-COA EPOXIDASE, SUBUNIT E"/>
    <property type="match status" value="1"/>
</dbReference>
<accession>A0A0F8X1W4</accession>
<evidence type="ECO:0000256" key="8">
    <source>
        <dbReference type="ARBA" id="ARBA00023014"/>
    </source>
</evidence>
<keyword evidence="5" id="KW-0274">FAD</keyword>
<evidence type="ECO:0000256" key="2">
    <source>
        <dbReference type="ARBA" id="ARBA00022630"/>
    </source>
</evidence>
<dbReference type="InterPro" id="IPR017927">
    <property type="entry name" value="FAD-bd_FR_type"/>
</dbReference>
<feature type="non-terminal residue" evidence="11">
    <location>
        <position position="332"/>
    </location>
</feature>
<evidence type="ECO:0000256" key="6">
    <source>
        <dbReference type="ARBA" id="ARBA00023002"/>
    </source>
</evidence>
<dbReference type="PROSITE" id="PS00197">
    <property type="entry name" value="2FE2S_FER_1"/>
    <property type="match status" value="1"/>
</dbReference>
<comment type="caution">
    <text evidence="11">The sequence shown here is derived from an EMBL/GenBank/DDBJ whole genome shotgun (WGS) entry which is preliminary data.</text>
</comment>
<dbReference type="PRINTS" id="PR00371">
    <property type="entry name" value="FPNCR"/>
</dbReference>
<protein>
    <recommendedName>
        <fullName evidence="12">FAD-binding FR-type domain-containing protein</fullName>
    </recommendedName>
</protein>
<dbReference type="InterPro" id="IPR001709">
    <property type="entry name" value="Flavoprot_Pyr_Nucl_cyt_Rdtase"/>
</dbReference>
<evidence type="ECO:0000259" key="9">
    <source>
        <dbReference type="PROSITE" id="PS51085"/>
    </source>
</evidence>
<dbReference type="Pfam" id="PF00111">
    <property type="entry name" value="Fer2"/>
    <property type="match status" value="1"/>
</dbReference>
<dbReference type="GO" id="GO:0050660">
    <property type="term" value="F:flavin adenine dinucleotide binding"/>
    <property type="evidence" value="ECO:0007669"/>
    <property type="project" value="TreeGrafter"/>
</dbReference>
<dbReference type="InterPro" id="IPR001433">
    <property type="entry name" value="OxRdtase_FAD/NAD-bd"/>
</dbReference>
<evidence type="ECO:0000256" key="4">
    <source>
        <dbReference type="ARBA" id="ARBA00022723"/>
    </source>
</evidence>
<comment type="cofactor">
    <cofactor evidence="1">
        <name>FAD</name>
        <dbReference type="ChEBI" id="CHEBI:57692"/>
    </cofactor>
</comment>
<dbReference type="InterPro" id="IPR039261">
    <property type="entry name" value="FNR_nucleotide-bd"/>
</dbReference>
<keyword evidence="3" id="KW-0001">2Fe-2S</keyword>
<dbReference type="GO" id="GO:0016491">
    <property type="term" value="F:oxidoreductase activity"/>
    <property type="evidence" value="ECO:0007669"/>
    <property type="project" value="UniProtKB-KW"/>
</dbReference>
<feature type="domain" description="2Fe-2S ferredoxin-type" evidence="9">
    <location>
        <begin position="271"/>
        <end position="332"/>
    </location>
</feature>
<dbReference type="CDD" id="cd06214">
    <property type="entry name" value="PA_degradation_oxidoreductase_like"/>
    <property type="match status" value="1"/>
</dbReference>
<dbReference type="GO" id="GO:0051537">
    <property type="term" value="F:2 iron, 2 sulfur cluster binding"/>
    <property type="evidence" value="ECO:0007669"/>
    <property type="project" value="UniProtKB-KW"/>
</dbReference>
<keyword evidence="8" id="KW-0411">Iron-sulfur</keyword>
<dbReference type="SUPFAM" id="SSF54292">
    <property type="entry name" value="2Fe-2S ferredoxin-like"/>
    <property type="match status" value="1"/>
</dbReference>
<dbReference type="Pfam" id="PF00970">
    <property type="entry name" value="FAD_binding_6"/>
    <property type="match status" value="1"/>
</dbReference>
<dbReference type="Pfam" id="PF00175">
    <property type="entry name" value="NAD_binding_1"/>
    <property type="match status" value="1"/>
</dbReference>
<dbReference type="PROSITE" id="PS51085">
    <property type="entry name" value="2FE2S_FER_2"/>
    <property type="match status" value="1"/>
</dbReference>
<evidence type="ECO:0000256" key="5">
    <source>
        <dbReference type="ARBA" id="ARBA00022827"/>
    </source>
</evidence>